<evidence type="ECO:0000256" key="2">
    <source>
        <dbReference type="PROSITE-ProRule" id="PRU00335"/>
    </source>
</evidence>
<feature type="domain" description="HTH tetR-type" evidence="3">
    <location>
        <begin position="5"/>
        <end position="65"/>
    </location>
</feature>
<dbReference type="SUPFAM" id="SSF46689">
    <property type="entry name" value="Homeodomain-like"/>
    <property type="match status" value="1"/>
</dbReference>
<dbReference type="InterPro" id="IPR001647">
    <property type="entry name" value="HTH_TetR"/>
</dbReference>
<proteinExistence type="predicted"/>
<organism evidence="4 5">
    <name type="scientific">Bariatricus massiliensis</name>
    <dbReference type="NCBI Taxonomy" id="1745713"/>
    <lineage>
        <taxon>Bacteria</taxon>
        <taxon>Bacillati</taxon>
        <taxon>Bacillota</taxon>
        <taxon>Clostridia</taxon>
        <taxon>Lachnospirales</taxon>
        <taxon>Lachnospiraceae</taxon>
        <taxon>Bariatricus</taxon>
    </lineage>
</organism>
<accession>A0ABS8DI57</accession>
<protein>
    <submittedName>
        <fullName evidence="4">TetR/AcrR family transcriptional regulator</fullName>
    </submittedName>
</protein>
<feature type="DNA-binding region" description="H-T-H motif" evidence="2">
    <location>
        <begin position="28"/>
        <end position="47"/>
    </location>
</feature>
<dbReference type="RefSeq" id="WP_066730854.1">
    <property type="nucleotide sequence ID" value="NZ_JAJCIQ010000004.1"/>
</dbReference>
<dbReference type="InterPro" id="IPR036271">
    <property type="entry name" value="Tet_transcr_reg_TetR-rel_C_sf"/>
</dbReference>
<dbReference type="EMBL" id="JAJCIS010000008">
    <property type="protein sequence ID" value="MCB7388126.1"/>
    <property type="molecule type" value="Genomic_DNA"/>
</dbReference>
<dbReference type="PRINTS" id="PR00455">
    <property type="entry name" value="HTHTETR"/>
</dbReference>
<gene>
    <name evidence="4" type="ORF">LIZ65_12595</name>
</gene>
<evidence type="ECO:0000313" key="5">
    <source>
        <dbReference type="Proteomes" id="UP001299546"/>
    </source>
</evidence>
<dbReference type="InterPro" id="IPR009057">
    <property type="entry name" value="Homeodomain-like_sf"/>
</dbReference>
<dbReference type="SUPFAM" id="SSF48498">
    <property type="entry name" value="Tetracyclin repressor-like, C-terminal domain"/>
    <property type="match status" value="1"/>
</dbReference>
<evidence type="ECO:0000256" key="1">
    <source>
        <dbReference type="ARBA" id="ARBA00023125"/>
    </source>
</evidence>
<evidence type="ECO:0000313" key="4">
    <source>
        <dbReference type="EMBL" id="MCB7388126.1"/>
    </source>
</evidence>
<reference evidence="4 5" key="1">
    <citation type="submission" date="2021-10" db="EMBL/GenBank/DDBJ databases">
        <title>Collection of gut derived symbiotic bacterial strains cultured from healthy donors.</title>
        <authorList>
            <person name="Lin H."/>
            <person name="Littmann E."/>
            <person name="Kohout C."/>
            <person name="Pamer E.G."/>
        </authorList>
    </citation>
    <scope>NUCLEOTIDE SEQUENCE [LARGE SCALE GENOMIC DNA]</scope>
    <source>
        <strain evidence="4 5">DFI.1.165</strain>
    </source>
</reference>
<sequence length="193" mass="22752">MAAKQNVKSRIVDAAWELFYEKGYDDTTVEDIIRLSETSKGSFYYYFGSKDSLLDTLSDVLDENYAKLEEELDPEMDSFEKLMYLNYQSHLFLETKIDIQLLASLYSTQLICKGSRNLLDQNRKYYKLISKIVEEGHVRGQISRAKTIQEITKYYSLCERALVSDWCLNRANYSLAEYSKEYMPILMEHFRVR</sequence>
<dbReference type="PANTHER" id="PTHR43479:SF11">
    <property type="entry name" value="ACREF_ENVCD OPERON REPRESSOR-RELATED"/>
    <property type="match status" value="1"/>
</dbReference>
<dbReference type="Proteomes" id="UP001299546">
    <property type="component" value="Unassembled WGS sequence"/>
</dbReference>
<name>A0ABS8DI57_9FIRM</name>
<dbReference type="InterPro" id="IPR050624">
    <property type="entry name" value="HTH-type_Tx_Regulator"/>
</dbReference>
<dbReference type="Pfam" id="PF00440">
    <property type="entry name" value="TetR_N"/>
    <property type="match status" value="1"/>
</dbReference>
<comment type="caution">
    <text evidence="4">The sequence shown here is derived from an EMBL/GenBank/DDBJ whole genome shotgun (WGS) entry which is preliminary data.</text>
</comment>
<evidence type="ECO:0000259" key="3">
    <source>
        <dbReference type="PROSITE" id="PS50977"/>
    </source>
</evidence>
<keyword evidence="1 2" id="KW-0238">DNA-binding</keyword>
<keyword evidence="5" id="KW-1185">Reference proteome</keyword>
<dbReference type="PANTHER" id="PTHR43479">
    <property type="entry name" value="ACREF/ENVCD OPERON REPRESSOR-RELATED"/>
    <property type="match status" value="1"/>
</dbReference>
<dbReference type="Gene3D" id="1.10.357.10">
    <property type="entry name" value="Tetracycline Repressor, domain 2"/>
    <property type="match status" value="1"/>
</dbReference>
<dbReference type="PROSITE" id="PS50977">
    <property type="entry name" value="HTH_TETR_2"/>
    <property type="match status" value="1"/>
</dbReference>